<feature type="region of interest" description="Disordered" evidence="1">
    <location>
        <begin position="1"/>
        <end position="21"/>
    </location>
</feature>
<dbReference type="PROSITE" id="PS50229">
    <property type="entry name" value="WH1"/>
    <property type="match status" value="1"/>
</dbReference>
<dbReference type="InterPro" id="IPR036936">
    <property type="entry name" value="CRIB_dom_sf"/>
</dbReference>
<dbReference type="WBParaSite" id="Hba_20248">
    <property type="protein sequence ID" value="Hba_20248"/>
    <property type="gene ID" value="Hba_20248"/>
</dbReference>
<dbReference type="SMART" id="SM00461">
    <property type="entry name" value="WH1"/>
    <property type="match status" value="1"/>
</dbReference>
<dbReference type="Gene3D" id="3.90.810.10">
    <property type="entry name" value="CRIB domain"/>
    <property type="match status" value="1"/>
</dbReference>
<reference evidence="4" key="1">
    <citation type="submission" date="2016-11" db="UniProtKB">
        <authorList>
            <consortium name="WormBaseParasite"/>
        </authorList>
    </citation>
    <scope>IDENTIFICATION</scope>
</reference>
<evidence type="ECO:0000259" key="2">
    <source>
        <dbReference type="PROSITE" id="PS50229"/>
    </source>
</evidence>
<feature type="compositionally biased region" description="Basic residues" evidence="1">
    <location>
        <begin position="451"/>
        <end position="462"/>
    </location>
</feature>
<accession>A0A1I7XRY5</accession>
<feature type="domain" description="WH1" evidence="2">
    <location>
        <begin position="35"/>
        <end position="146"/>
    </location>
</feature>
<dbReference type="InterPro" id="IPR011993">
    <property type="entry name" value="PH-like_dom_sf"/>
</dbReference>
<proteinExistence type="predicted"/>
<keyword evidence="3" id="KW-1185">Reference proteome</keyword>
<dbReference type="InterPro" id="IPR000697">
    <property type="entry name" value="WH1/EVH1_dom"/>
</dbReference>
<name>A0A1I7XRY5_HETBA</name>
<evidence type="ECO:0000313" key="3">
    <source>
        <dbReference type="Proteomes" id="UP000095283"/>
    </source>
</evidence>
<dbReference type="Gene3D" id="2.30.29.30">
    <property type="entry name" value="Pleckstrin-homology domain (PH domain)/Phosphotyrosine-binding domain (PTB)"/>
    <property type="match status" value="1"/>
</dbReference>
<evidence type="ECO:0000313" key="4">
    <source>
        <dbReference type="WBParaSite" id="Hba_20248"/>
    </source>
</evidence>
<protein>
    <submittedName>
        <fullName evidence="4">WH1 domain-containing protein</fullName>
    </submittedName>
</protein>
<feature type="region of interest" description="Disordered" evidence="1">
    <location>
        <begin position="433"/>
        <end position="465"/>
    </location>
</feature>
<organism evidence="3 4">
    <name type="scientific">Heterorhabditis bacteriophora</name>
    <name type="common">Entomopathogenic nematode worm</name>
    <dbReference type="NCBI Taxonomy" id="37862"/>
    <lineage>
        <taxon>Eukaryota</taxon>
        <taxon>Metazoa</taxon>
        <taxon>Ecdysozoa</taxon>
        <taxon>Nematoda</taxon>
        <taxon>Chromadorea</taxon>
        <taxon>Rhabditida</taxon>
        <taxon>Rhabditina</taxon>
        <taxon>Rhabditomorpha</taxon>
        <taxon>Strongyloidea</taxon>
        <taxon>Heterorhabditidae</taxon>
        <taxon>Heterorhabditis</taxon>
    </lineage>
</organism>
<evidence type="ECO:0000256" key="1">
    <source>
        <dbReference type="SAM" id="MobiDB-lite"/>
    </source>
</evidence>
<dbReference type="Pfam" id="PF00568">
    <property type="entry name" value="WH1"/>
    <property type="match status" value="1"/>
</dbReference>
<sequence length="525" mass="60207">MTILHDRAGDRRKKRPPNTGSKVLETQENQMLFSILGQDNVSLSAAVVELLTVEGRQWKLMFRGVLSLVKDYPNRAYFMRLYDILSGREMWSFRLYKGFKSIGYGNCPHLLTFEDESHRLVFGLNFVSAEESKDFKGHLDKRHEAESKSSEYLRYSRGCLSFPDANFLPFHNSPMPVRNRYEYEQYDNVSPHIPSFRYSYSPMNDHYRDPNSSGSTSSSEYQDVFHYNESQFAKLSNYSRINDQSIYYYQDEHVEPELPSPDYSPPTRKNRVRFHLPDSCISRSESIGASLRSKILCTTSLLADEKEVSRCSCPDKFHITSHVYRGGKISINVNNDNLQHINDSTGIYCCFSPDYELKNSTKIEPQFTKSLPSESQLMRNKKLINQAVSKDSLRGSSSITPFGVSSIYGTSSIRTPIQSGFSSGGVTPIGTMVHTEKNSPSESGSRIFSRKERKKKEKKPRIRKEDISNPTNFQLVLVISFSIFWLCLSRNIIRAAGQDPSNMSKKTMKFVYDFIENYKDDDAIT</sequence>
<dbReference type="Proteomes" id="UP000095283">
    <property type="component" value="Unplaced"/>
</dbReference>
<dbReference type="SUPFAM" id="SSF50729">
    <property type="entry name" value="PH domain-like"/>
    <property type="match status" value="1"/>
</dbReference>
<dbReference type="AlphaFoldDB" id="A0A1I7XRY5"/>